<organism evidence="4 5">
    <name type="scientific">Paenibacillus chartarius</name>
    <dbReference type="NCBI Taxonomy" id="747481"/>
    <lineage>
        <taxon>Bacteria</taxon>
        <taxon>Bacillati</taxon>
        <taxon>Bacillota</taxon>
        <taxon>Bacilli</taxon>
        <taxon>Bacillales</taxon>
        <taxon>Paenibacillaceae</taxon>
        <taxon>Paenibacillus</taxon>
    </lineage>
</organism>
<evidence type="ECO:0000256" key="2">
    <source>
        <dbReference type="ARBA" id="ARBA00022801"/>
    </source>
</evidence>
<dbReference type="InterPro" id="IPR006439">
    <property type="entry name" value="HAD-SF_hydro_IA"/>
</dbReference>
<evidence type="ECO:0000256" key="3">
    <source>
        <dbReference type="ARBA" id="ARBA00022842"/>
    </source>
</evidence>
<dbReference type="SUPFAM" id="SSF56784">
    <property type="entry name" value="HAD-like"/>
    <property type="match status" value="1"/>
</dbReference>
<dbReference type="NCBIfam" id="TIGR01549">
    <property type="entry name" value="HAD-SF-IA-v1"/>
    <property type="match status" value="1"/>
</dbReference>
<dbReference type="EMBL" id="JBHLWN010000048">
    <property type="protein sequence ID" value="MFC0213243.1"/>
    <property type="molecule type" value="Genomic_DNA"/>
</dbReference>
<keyword evidence="2 4" id="KW-0378">Hydrolase</keyword>
<name>A0ABV6DKW3_9BACL</name>
<dbReference type="InterPro" id="IPR023214">
    <property type="entry name" value="HAD_sf"/>
</dbReference>
<dbReference type="PANTHER" id="PTHR46470">
    <property type="entry name" value="N-ACYLNEURAMINATE-9-PHOSPHATASE"/>
    <property type="match status" value="1"/>
</dbReference>
<comment type="caution">
    <text evidence="4">The sequence shown here is derived from an EMBL/GenBank/DDBJ whole genome shotgun (WGS) entry which is preliminary data.</text>
</comment>
<evidence type="ECO:0000256" key="1">
    <source>
        <dbReference type="ARBA" id="ARBA00001946"/>
    </source>
</evidence>
<gene>
    <name evidence="4" type="ORF">ACFFK0_12415</name>
</gene>
<dbReference type="Proteomes" id="UP001589776">
    <property type="component" value="Unassembled WGS sequence"/>
</dbReference>
<dbReference type="Pfam" id="PF00702">
    <property type="entry name" value="Hydrolase"/>
    <property type="match status" value="1"/>
</dbReference>
<keyword evidence="5" id="KW-1185">Reference proteome</keyword>
<sequence length="663" mass="76844">MNEFRNINLNKYKIVSFDIFDTVILRYFAEPSDVFEALSRKDEVLKIVGNFKDVRIQAESSARNKVWNSKKLTEVTLDEIYDELKLTLKIDDEEVQLLKQMEIDFEIHTCTRNEYIYSFYQKCLQQNVRVVFTSDMYLSLEVIKNILESNGYTSYEEIYLSSELKKTKSTSELFKHMISSTGVSANEVLHIGDNYHSDVEMAKNCGIDSIYYQKTSEYFSANNRTIPKDLSNNLEFSMMLGLINKKLYANRSNQAASFWYRFGYQYVGILYYGFTEWLFNHVNNKFNKVYFLSRDGYIMKKAFDLVANQTTIKSHYMYASRRALNIAAITKLDQNTMDFLKSGTSRLKVADFVKRIGVNPQDVINEIREVGFNDIHDFIITGTDYYKLEQLFYYINQKIKKVAKEERDLLLKYLEQIDFVGKEDEHIAIVDIGWHGSLQLSLQNLLNIISNKNKITGFYLGTFEKAKNISDKGIKIESYLCHLGKPVENEKAIKTCVEIFELLYSAPHGSVIKFTKSNNGTIEPVLDKQEKDENKIMIVNEIQQAALDFVQDFVNLKTKLSISTNVTPEVSLAQLNNLLQSPTKEEAIKLGDIVHAEGFGDVYSRRYIAKPPSPLTILSPKKYIQSYKNAFWREGFERRLPNFYVNLGNLVRKYKAKKNSNKG</sequence>
<dbReference type="Gene3D" id="1.10.150.400">
    <property type="match status" value="1"/>
</dbReference>
<proteinExistence type="predicted"/>
<evidence type="ECO:0000313" key="5">
    <source>
        <dbReference type="Proteomes" id="UP001589776"/>
    </source>
</evidence>
<dbReference type="RefSeq" id="WP_377470530.1">
    <property type="nucleotide sequence ID" value="NZ_JBHLWN010000048.1"/>
</dbReference>
<protein>
    <submittedName>
        <fullName evidence="4">HAD family hydrolase</fullName>
    </submittedName>
</protein>
<evidence type="ECO:0000313" key="4">
    <source>
        <dbReference type="EMBL" id="MFC0213243.1"/>
    </source>
</evidence>
<reference evidence="4 5" key="1">
    <citation type="submission" date="2024-09" db="EMBL/GenBank/DDBJ databases">
        <authorList>
            <person name="Sun Q."/>
            <person name="Mori K."/>
        </authorList>
    </citation>
    <scope>NUCLEOTIDE SEQUENCE [LARGE SCALE GENOMIC DNA]</scope>
    <source>
        <strain evidence="4 5">CCM 7759</strain>
    </source>
</reference>
<dbReference type="InterPro" id="IPR036412">
    <property type="entry name" value="HAD-like_sf"/>
</dbReference>
<keyword evidence="3" id="KW-0460">Magnesium</keyword>
<dbReference type="Gene3D" id="3.40.50.1000">
    <property type="entry name" value="HAD superfamily/HAD-like"/>
    <property type="match status" value="1"/>
</dbReference>
<comment type="cofactor">
    <cofactor evidence="1">
        <name>Mg(2+)</name>
        <dbReference type="ChEBI" id="CHEBI:18420"/>
    </cofactor>
</comment>
<dbReference type="GO" id="GO:0016787">
    <property type="term" value="F:hydrolase activity"/>
    <property type="evidence" value="ECO:0007669"/>
    <property type="project" value="UniProtKB-KW"/>
</dbReference>
<accession>A0ABV6DKW3</accession>
<dbReference type="InterPro" id="IPR051400">
    <property type="entry name" value="HAD-like_hydrolase"/>
</dbReference>